<dbReference type="RefSeq" id="WP_012955073.1">
    <property type="nucleotide sequence ID" value="NC_013790.1"/>
</dbReference>
<reference evidence="2 3" key="1">
    <citation type="journal article" date="2010" name="PLoS ONE">
        <title>The genome sequence of the rumen methanogen Methanobrevibacter ruminantium reveals new possibilities for controlling ruminant methane emissions.</title>
        <authorList>
            <person name="Leahy S.C."/>
            <person name="Kelly W.J."/>
            <person name="Altermann E."/>
            <person name="Ronimus R.S."/>
            <person name="Yeoman C.J."/>
            <person name="Pacheco D.M."/>
            <person name="Li D."/>
            <person name="Kong Z."/>
            <person name="McTavish S."/>
            <person name="Sang C."/>
            <person name="Lambie S.C."/>
            <person name="Janssen P.H."/>
            <person name="Dey D."/>
            <person name="Attwood G.T."/>
        </authorList>
    </citation>
    <scope>NUCLEOTIDE SEQUENCE [LARGE SCALE GENOMIC DNA]</scope>
    <source>
        <strain evidence="3">ATCC 35063 / DSM 1093 / JCM 13430 / OCM 146 / M1</strain>
    </source>
</reference>
<accession>D3DZU1</accession>
<sequence>MSMLADFEPARLHKRTWAERHDVEILAVICLAISIAMLLLFFALAEPTVAGVI</sequence>
<keyword evidence="1" id="KW-1133">Transmembrane helix</keyword>
<protein>
    <submittedName>
        <fullName evidence="2">Uncharacterized protein</fullName>
    </submittedName>
</protein>
<organism evidence="2 3">
    <name type="scientific">Methanobrevibacter ruminantium (strain ATCC 35063 / DSM 1093 / JCM 13430 / OCM 146 / M1)</name>
    <name type="common">Methanobacterium ruminantium</name>
    <dbReference type="NCBI Taxonomy" id="634498"/>
    <lineage>
        <taxon>Archaea</taxon>
        <taxon>Methanobacteriati</taxon>
        <taxon>Methanobacteriota</taxon>
        <taxon>Methanomada group</taxon>
        <taxon>Methanobacteria</taxon>
        <taxon>Methanobacteriales</taxon>
        <taxon>Methanobacteriaceae</taxon>
        <taxon>Methanobrevibacter</taxon>
    </lineage>
</organism>
<evidence type="ECO:0000256" key="1">
    <source>
        <dbReference type="SAM" id="Phobius"/>
    </source>
</evidence>
<proteinExistence type="predicted"/>
<evidence type="ECO:0000313" key="3">
    <source>
        <dbReference type="Proteomes" id="UP000008680"/>
    </source>
</evidence>
<dbReference type="KEGG" id="mru:mru_0265"/>
<keyword evidence="3" id="KW-1185">Reference proteome</keyword>
<dbReference type="AlphaFoldDB" id="D3DZU1"/>
<name>D3DZU1_METRM</name>
<dbReference type="PATRIC" id="fig|634498.28.peg.268"/>
<dbReference type="EMBL" id="CP001719">
    <property type="protein sequence ID" value="ADC46117.1"/>
    <property type="molecule type" value="Genomic_DNA"/>
</dbReference>
<keyword evidence="1" id="KW-0472">Membrane</keyword>
<feature type="transmembrane region" description="Helical" evidence="1">
    <location>
        <begin position="23"/>
        <end position="45"/>
    </location>
</feature>
<gene>
    <name evidence="2" type="ordered locus">mru_0265</name>
</gene>
<dbReference type="HOGENOM" id="CLU_3057173_0_0_2"/>
<dbReference type="Proteomes" id="UP000008680">
    <property type="component" value="Chromosome"/>
</dbReference>
<dbReference type="STRING" id="634498.mru_0265"/>
<evidence type="ECO:0000313" key="2">
    <source>
        <dbReference type="EMBL" id="ADC46117.1"/>
    </source>
</evidence>
<dbReference type="GeneID" id="55593048"/>
<keyword evidence="1" id="KW-0812">Transmembrane</keyword>